<dbReference type="EMBL" id="BKCJ010311269">
    <property type="protein sequence ID" value="GEZ69581.1"/>
    <property type="molecule type" value="Genomic_DNA"/>
</dbReference>
<comment type="caution">
    <text evidence="1">The sequence shown here is derived from an EMBL/GenBank/DDBJ whole genome shotgun (WGS) entry which is preliminary data.</text>
</comment>
<proteinExistence type="predicted"/>
<gene>
    <name evidence="1" type="ORF">Tci_541554</name>
</gene>
<evidence type="ECO:0000313" key="1">
    <source>
        <dbReference type="EMBL" id="GEZ69581.1"/>
    </source>
</evidence>
<dbReference type="AlphaFoldDB" id="A0A699IQF1"/>
<reference evidence="1" key="1">
    <citation type="journal article" date="2019" name="Sci. Rep.">
        <title>Draft genome of Tanacetum cinerariifolium, the natural source of mosquito coil.</title>
        <authorList>
            <person name="Yamashiro T."/>
            <person name="Shiraishi A."/>
            <person name="Satake H."/>
            <person name="Nakayama K."/>
        </authorList>
    </citation>
    <scope>NUCLEOTIDE SEQUENCE</scope>
</reference>
<organism evidence="1">
    <name type="scientific">Tanacetum cinerariifolium</name>
    <name type="common">Dalmatian daisy</name>
    <name type="synonym">Chrysanthemum cinerariifolium</name>
    <dbReference type="NCBI Taxonomy" id="118510"/>
    <lineage>
        <taxon>Eukaryota</taxon>
        <taxon>Viridiplantae</taxon>
        <taxon>Streptophyta</taxon>
        <taxon>Embryophyta</taxon>
        <taxon>Tracheophyta</taxon>
        <taxon>Spermatophyta</taxon>
        <taxon>Magnoliopsida</taxon>
        <taxon>eudicotyledons</taxon>
        <taxon>Gunneridae</taxon>
        <taxon>Pentapetalae</taxon>
        <taxon>asterids</taxon>
        <taxon>campanulids</taxon>
        <taxon>Asterales</taxon>
        <taxon>Asteraceae</taxon>
        <taxon>Asteroideae</taxon>
        <taxon>Anthemideae</taxon>
        <taxon>Anthemidinae</taxon>
        <taxon>Tanacetum</taxon>
    </lineage>
</organism>
<sequence length="267" mass="28360">MVTGQPKGLMKPILGVRPLLTASAQNEMGRSESASIVLAASIRASDKGLKDGTSLIPSGQEKHPNESTVLVGGLLAKVVGIFGESWVAKSGVMGLGGKSGGGSVQFVGPFLNGTLALMALVSASSMNNHLVFHTLLDLGIRLNLRFLLLQVALFDRIVLSGYDDQPGHPCVQDQQIRLSDYQTLQRAWFELGRVECANEDATVILARATDYDSNCKDTFMSAFGSLFTKSYPYIKKLAASFRLPLGDLQNICPEGKGPTVGSSAANA</sequence>
<accession>A0A699IQF1</accession>
<protein>
    <submittedName>
        <fullName evidence="1">Uncharacterized protein</fullName>
    </submittedName>
</protein>
<name>A0A699IQF1_TANCI</name>